<evidence type="ECO:0000256" key="2">
    <source>
        <dbReference type="SAM" id="Phobius"/>
    </source>
</evidence>
<proteinExistence type="predicted"/>
<dbReference type="Proteomes" id="UP001622594">
    <property type="component" value="Chromosome"/>
</dbReference>
<keyword evidence="2" id="KW-1133">Transmembrane helix</keyword>
<evidence type="ECO:0008006" key="5">
    <source>
        <dbReference type="Google" id="ProtNLM"/>
    </source>
</evidence>
<organism evidence="3 4">
    <name type="scientific">Streptomyces zaomyceticus</name>
    <dbReference type="NCBI Taxonomy" id="68286"/>
    <lineage>
        <taxon>Bacteria</taxon>
        <taxon>Bacillati</taxon>
        <taxon>Actinomycetota</taxon>
        <taxon>Actinomycetes</taxon>
        <taxon>Kitasatosporales</taxon>
        <taxon>Streptomycetaceae</taxon>
        <taxon>Streptomyces</taxon>
    </lineage>
</organism>
<feature type="compositionally biased region" description="Basic and acidic residues" evidence="1">
    <location>
        <begin position="127"/>
        <end position="141"/>
    </location>
</feature>
<dbReference type="EMBL" id="CP108188">
    <property type="protein sequence ID" value="WTR70104.1"/>
    <property type="molecule type" value="Genomic_DNA"/>
</dbReference>
<feature type="transmembrane region" description="Helical" evidence="2">
    <location>
        <begin position="193"/>
        <end position="214"/>
    </location>
</feature>
<feature type="region of interest" description="Disordered" evidence="1">
    <location>
        <begin position="218"/>
        <end position="251"/>
    </location>
</feature>
<name>A0ABZ1L8C8_9ACTN</name>
<evidence type="ECO:0000313" key="4">
    <source>
        <dbReference type="Proteomes" id="UP001622594"/>
    </source>
</evidence>
<feature type="region of interest" description="Disordered" evidence="1">
    <location>
        <begin position="96"/>
        <end position="188"/>
    </location>
</feature>
<protein>
    <recommendedName>
        <fullName evidence="5">XRE family transcriptional regulator</fullName>
    </recommendedName>
</protein>
<dbReference type="CDD" id="cd00161">
    <property type="entry name" value="beta-trefoil_Ricin-like"/>
    <property type="match status" value="1"/>
</dbReference>
<evidence type="ECO:0000313" key="3">
    <source>
        <dbReference type="EMBL" id="WTR70104.1"/>
    </source>
</evidence>
<sequence length="410" mass="41937">MTPGRHTPDPREARTPAEFLALLQTLKDWSGLTYRELSARAETSGEVLPRSTVANMLARPTLPREELLTVFVRACGVAPGELAGWLEVRRELAGRGPYPPADPADGDAARADPACADPAEGDAEEADAARPDPAGADRADADPVDADPVAEPSGASGTTRAAGPGLSWPVVPAAPSGGPPRPRSETPSRIRRAVVAAVAVTGLVLAGFSVVAFLRDGRTGPAGQPPRTSAPETSAPETSAPETSGAAPTAPAAGDVRIRVMGTDLCLAERRGTRTGQIHQVPCAEAVVPLYSLAAVGAGRWRIVSDHPDFGPGCSGIPSGGRIPDAAYEDSECGDGGRIEAFALEPYGPGGPVRGYRIVPVGSGTPGSCVTVVGDREAAWARLAQAPCVPDAAGQLFSFDRRGPASPGTP</sequence>
<keyword evidence="4" id="KW-1185">Reference proteome</keyword>
<reference evidence="3 4" key="1">
    <citation type="submission" date="2022-10" db="EMBL/GenBank/DDBJ databases">
        <title>The complete genomes of actinobacterial strains from the NBC collection.</title>
        <authorList>
            <person name="Joergensen T.S."/>
            <person name="Alvarez Arevalo M."/>
            <person name="Sterndorff E.B."/>
            <person name="Faurdal D."/>
            <person name="Vuksanovic O."/>
            <person name="Mourched A.-S."/>
            <person name="Charusanti P."/>
            <person name="Shaw S."/>
            <person name="Blin K."/>
            <person name="Weber T."/>
        </authorList>
    </citation>
    <scope>NUCLEOTIDE SEQUENCE [LARGE SCALE GENOMIC DNA]</scope>
    <source>
        <strain evidence="3 4">NBC_00123</strain>
    </source>
</reference>
<accession>A0ABZ1L8C8</accession>
<gene>
    <name evidence="3" type="ORF">OG814_12915</name>
</gene>
<feature type="compositionally biased region" description="Low complexity" evidence="1">
    <location>
        <begin position="238"/>
        <end position="251"/>
    </location>
</feature>
<evidence type="ECO:0000256" key="1">
    <source>
        <dbReference type="SAM" id="MobiDB-lite"/>
    </source>
</evidence>
<dbReference type="RefSeq" id="WP_406334468.1">
    <property type="nucleotide sequence ID" value="NZ_CP108188.1"/>
</dbReference>
<keyword evidence="2" id="KW-0472">Membrane</keyword>
<keyword evidence="2" id="KW-0812">Transmembrane</keyword>
<feature type="compositionally biased region" description="Polar residues" evidence="1">
    <location>
        <begin position="226"/>
        <end position="237"/>
    </location>
</feature>